<dbReference type="InterPro" id="IPR006015">
    <property type="entry name" value="Universal_stress_UspA"/>
</dbReference>
<dbReference type="InterPro" id="IPR014729">
    <property type="entry name" value="Rossmann-like_a/b/a_fold"/>
</dbReference>
<dbReference type="CDD" id="cd00293">
    <property type="entry name" value="USP-like"/>
    <property type="match status" value="1"/>
</dbReference>
<feature type="domain" description="UspA" evidence="2">
    <location>
        <begin position="1"/>
        <end position="146"/>
    </location>
</feature>
<dbReference type="SUPFAM" id="SSF52402">
    <property type="entry name" value="Adenine nucleotide alpha hydrolases-like"/>
    <property type="match status" value="2"/>
</dbReference>
<protein>
    <submittedName>
        <fullName evidence="3">Universal stress protein</fullName>
    </submittedName>
</protein>
<evidence type="ECO:0000313" key="3">
    <source>
        <dbReference type="EMBL" id="RNL75299.1"/>
    </source>
</evidence>
<evidence type="ECO:0000313" key="4">
    <source>
        <dbReference type="Proteomes" id="UP000267469"/>
    </source>
</evidence>
<dbReference type="InterPro" id="IPR006016">
    <property type="entry name" value="UspA"/>
</dbReference>
<dbReference type="Proteomes" id="UP000267469">
    <property type="component" value="Unassembled WGS sequence"/>
</dbReference>
<dbReference type="PANTHER" id="PTHR46268:SF6">
    <property type="entry name" value="UNIVERSAL STRESS PROTEIN UP12"/>
    <property type="match status" value="1"/>
</dbReference>
<dbReference type="OrthoDB" id="9788959at2"/>
<dbReference type="PRINTS" id="PR01438">
    <property type="entry name" value="UNVRSLSTRESS"/>
</dbReference>
<accession>A0A3N0DI03</accession>
<dbReference type="AlphaFoldDB" id="A0A3N0DI03"/>
<organism evidence="3 4">
    <name type="scientific">Sinomicrobium pectinilyticum</name>
    <dbReference type="NCBI Taxonomy" id="1084421"/>
    <lineage>
        <taxon>Bacteria</taxon>
        <taxon>Pseudomonadati</taxon>
        <taxon>Bacteroidota</taxon>
        <taxon>Flavobacteriia</taxon>
        <taxon>Flavobacteriales</taxon>
        <taxon>Flavobacteriaceae</taxon>
        <taxon>Sinomicrobium</taxon>
    </lineage>
</organism>
<dbReference type="EMBL" id="RJTM01000167">
    <property type="protein sequence ID" value="RNL75299.1"/>
    <property type="molecule type" value="Genomic_DNA"/>
</dbReference>
<reference evidence="3 4" key="1">
    <citation type="submission" date="2018-10" db="EMBL/GenBank/DDBJ databases">
        <title>Sinomicrobium pectinilyticum sp. nov., a pectinase-producing bacterium isolated from alkaline and saline soil, and emended description of the genus Sinomicrobium.</title>
        <authorList>
            <person name="Cheng B."/>
            <person name="Li C."/>
            <person name="Lai Q."/>
            <person name="Du M."/>
            <person name="Shao Z."/>
            <person name="Xu P."/>
            <person name="Yang C."/>
        </authorList>
    </citation>
    <scope>NUCLEOTIDE SEQUENCE [LARGE SCALE GENOMIC DNA]</scope>
    <source>
        <strain evidence="3 4">5DNS001</strain>
    </source>
</reference>
<proteinExistence type="inferred from homology"/>
<dbReference type="Pfam" id="PF00582">
    <property type="entry name" value="Usp"/>
    <property type="match status" value="1"/>
</dbReference>
<gene>
    <name evidence="3" type="ORF">ED312_21395</name>
</gene>
<dbReference type="RefSeq" id="WP_123218063.1">
    <property type="nucleotide sequence ID" value="NZ_RJTM01000167.1"/>
</dbReference>
<comment type="similarity">
    <text evidence="1">Belongs to the universal stress protein A family.</text>
</comment>
<evidence type="ECO:0000256" key="1">
    <source>
        <dbReference type="ARBA" id="ARBA00008791"/>
    </source>
</evidence>
<dbReference type="PANTHER" id="PTHR46268">
    <property type="entry name" value="STRESS RESPONSE PROTEIN NHAX"/>
    <property type="match status" value="1"/>
</dbReference>
<comment type="caution">
    <text evidence="3">The sequence shown here is derived from an EMBL/GenBank/DDBJ whole genome shotgun (WGS) entry which is preliminary data.</text>
</comment>
<evidence type="ECO:0000259" key="2">
    <source>
        <dbReference type="Pfam" id="PF00582"/>
    </source>
</evidence>
<dbReference type="Gene3D" id="3.40.50.620">
    <property type="entry name" value="HUPs"/>
    <property type="match status" value="2"/>
</dbReference>
<name>A0A3N0DI03_SINP1</name>
<keyword evidence="4" id="KW-1185">Reference proteome</keyword>
<sequence>MKQILLPTDFSDNALHAIRYATAMYRDEKCTFYLLHVFEVPYYPIILMSTDRLHDPAYEIALERSRNALQDIMLRMGPVKNSDHHFKAISRKDTLLHAIKLLVKEKNIDMIIMGSKGARNARGVNYGSNAVTLMEKISSCPVMTIPRKARFRGFNEIVFPSSFEIAYEKKEINPLLELAGRFEASIRVIHIGDQEELTEIQKKNRKLLEDHFSGLNCTFHSLSNIPPAAGISCFAESRDTDLIALVNRKHSFFYRLMETPVIKGISFYSRLPIMVMHI</sequence>